<keyword evidence="2" id="KW-1185">Reference proteome</keyword>
<dbReference type="HOGENOM" id="CLU_1489928_0_0_1"/>
<reference evidence="1 2" key="1">
    <citation type="journal article" date="2014" name="BMC Genomics">
        <title>Comparative genome sequencing reveals chemotype-specific gene clusters in the toxigenic black mold Stachybotrys.</title>
        <authorList>
            <person name="Semeiks J."/>
            <person name="Borek D."/>
            <person name="Otwinowski Z."/>
            <person name="Grishin N.V."/>
        </authorList>
    </citation>
    <scope>NUCLEOTIDE SEQUENCE [LARGE SCALE GENOMIC DNA]</scope>
    <source>
        <strain evidence="2">CBS 109288 / IBT 7711</strain>
    </source>
</reference>
<sequence length="181" mass="20574">MAKFTPKKPFSIGWEFEDSVKSVAPNHKHNSKTIVFTKDLQEETALYYADGTTYIPLVTTEGDDRDKLMNDFIANNQASDFGYVDRLGFPLRDRLGAVCHGIKFRQMMQKELEKHATVHRDIPLKDLHAKRLQLRSELARLSDKGWELCGQLTEDEKPRAKQQIVDVAAAWEGAVGHLSCT</sequence>
<dbReference type="AlphaFoldDB" id="A0A084B2C0"/>
<evidence type="ECO:0000313" key="2">
    <source>
        <dbReference type="Proteomes" id="UP000028045"/>
    </source>
</evidence>
<gene>
    <name evidence="1" type="ORF">S7711_10645</name>
</gene>
<dbReference type="Proteomes" id="UP000028045">
    <property type="component" value="Unassembled WGS sequence"/>
</dbReference>
<dbReference type="OrthoDB" id="10272925at2759"/>
<name>A0A084B2C0_STACB</name>
<accession>A0A084B2C0</accession>
<protein>
    <submittedName>
        <fullName evidence="1">Uncharacterized protein</fullName>
    </submittedName>
</protein>
<dbReference type="EMBL" id="KL648207">
    <property type="protein sequence ID" value="KEY71699.1"/>
    <property type="molecule type" value="Genomic_DNA"/>
</dbReference>
<organism evidence="1 2">
    <name type="scientific">Stachybotrys chartarum (strain CBS 109288 / IBT 7711)</name>
    <name type="common">Toxic black mold</name>
    <name type="synonym">Stilbospora chartarum</name>
    <dbReference type="NCBI Taxonomy" id="1280523"/>
    <lineage>
        <taxon>Eukaryota</taxon>
        <taxon>Fungi</taxon>
        <taxon>Dikarya</taxon>
        <taxon>Ascomycota</taxon>
        <taxon>Pezizomycotina</taxon>
        <taxon>Sordariomycetes</taxon>
        <taxon>Hypocreomycetidae</taxon>
        <taxon>Hypocreales</taxon>
        <taxon>Stachybotryaceae</taxon>
        <taxon>Stachybotrys</taxon>
    </lineage>
</organism>
<proteinExistence type="predicted"/>
<evidence type="ECO:0000313" key="1">
    <source>
        <dbReference type="EMBL" id="KEY71699.1"/>
    </source>
</evidence>